<keyword evidence="1" id="KW-0479">Metal-binding</keyword>
<feature type="binding site" evidence="1">
    <location>
        <position position="245"/>
    </location>
    <ligand>
        <name>Zn(2+)</name>
        <dbReference type="ChEBI" id="CHEBI:29105"/>
    </ligand>
</feature>
<dbReference type="GO" id="GO:0046872">
    <property type="term" value="F:metal ion binding"/>
    <property type="evidence" value="ECO:0007669"/>
    <property type="project" value="UniProtKB-KW"/>
</dbReference>
<dbReference type="OrthoDB" id="424302at2759"/>
<reference evidence="3" key="1">
    <citation type="journal article" date="2021" name="Sci. Adv.">
        <title>The American lobster genome reveals insights on longevity, neural, and immune adaptations.</title>
        <authorList>
            <person name="Polinski J.M."/>
            <person name="Zimin A.V."/>
            <person name="Clark K.F."/>
            <person name="Kohn A.B."/>
            <person name="Sadowski N."/>
            <person name="Timp W."/>
            <person name="Ptitsyn A."/>
            <person name="Khanna P."/>
            <person name="Romanova D.Y."/>
            <person name="Williams P."/>
            <person name="Greenwood S.J."/>
            <person name="Moroz L.L."/>
            <person name="Walt D.R."/>
            <person name="Bodnar A.G."/>
        </authorList>
    </citation>
    <scope>NUCLEOTIDE SEQUENCE</scope>
    <source>
        <strain evidence="3">GMGI-L3</strain>
    </source>
</reference>
<evidence type="ECO:0000313" key="3">
    <source>
        <dbReference type="EMBL" id="KAG7167488.1"/>
    </source>
</evidence>
<dbReference type="PROSITE" id="PS50305">
    <property type="entry name" value="SIRTUIN"/>
    <property type="match status" value="1"/>
</dbReference>
<feature type="binding site" evidence="1">
    <location>
        <position position="242"/>
    </location>
    <ligand>
        <name>Zn(2+)</name>
        <dbReference type="ChEBI" id="CHEBI:29105"/>
    </ligand>
</feature>
<dbReference type="GO" id="GO:0005759">
    <property type="term" value="C:mitochondrial matrix"/>
    <property type="evidence" value="ECO:0007669"/>
    <property type="project" value="TreeGrafter"/>
</dbReference>
<feature type="binding site" evidence="1">
    <location>
        <position position="194"/>
    </location>
    <ligand>
        <name>Zn(2+)</name>
        <dbReference type="ChEBI" id="CHEBI:29105"/>
    </ligand>
</feature>
<dbReference type="Proteomes" id="UP000747542">
    <property type="component" value="Unassembled WGS sequence"/>
</dbReference>
<name>A0A8J5K6E0_HOMAM</name>
<feature type="binding site" evidence="1">
    <location>
        <position position="191"/>
    </location>
    <ligand>
        <name>Zn(2+)</name>
        <dbReference type="ChEBI" id="CHEBI:29105"/>
    </ligand>
</feature>
<dbReference type="AlphaFoldDB" id="A0A8J5K6E0"/>
<feature type="active site" description="Proton acceptor" evidence="1">
    <location>
        <position position="183"/>
    </location>
</feature>
<protein>
    <submittedName>
        <fullName evidence="3">NAD-dependent protein deacetylase sirtuin-4-like</fullName>
    </submittedName>
</protein>
<dbReference type="EMBL" id="JAHLQT010021643">
    <property type="protein sequence ID" value="KAG7167488.1"/>
    <property type="molecule type" value="Genomic_DNA"/>
</dbReference>
<organism evidence="3 4">
    <name type="scientific">Homarus americanus</name>
    <name type="common">American lobster</name>
    <dbReference type="NCBI Taxonomy" id="6706"/>
    <lineage>
        <taxon>Eukaryota</taxon>
        <taxon>Metazoa</taxon>
        <taxon>Ecdysozoa</taxon>
        <taxon>Arthropoda</taxon>
        <taxon>Crustacea</taxon>
        <taxon>Multicrustacea</taxon>
        <taxon>Malacostraca</taxon>
        <taxon>Eumalacostraca</taxon>
        <taxon>Eucarida</taxon>
        <taxon>Decapoda</taxon>
        <taxon>Pleocyemata</taxon>
        <taxon>Astacidea</taxon>
        <taxon>Nephropoidea</taxon>
        <taxon>Nephropidae</taxon>
        <taxon>Homarus</taxon>
    </lineage>
</organism>
<keyword evidence="1" id="KW-0862">Zinc</keyword>
<dbReference type="NCBIfam" id="NF003738">
    <property type="entry name" value="PRK05333.1"/>
    <property type="match status" value="1"/>
</dbReference>
<dbReference type="PANTHER" id="PTHR11085:SF10">
    <property type="entry name" value="NAD-DEPENDENT PROTEIN DEACYLASE SIRTUIN-5, MITOCHONDRIAL-RELATED"/>
    <property type="match status" value="1"/>
</dbReference>
<dbReference type="InterPro" id="IPR003000">
    <property type="entry name" value="Sirtuin"/>
</dbReference>
<dbReference type="InterPro" id="IPR050134">
    <property type="entry name" value="NAD-dep_sirtuin_deacylases"/>
</dbReference>
<dbReference type="GO" id="GO:0017136">
    <property type="term" value="F:histone deacetylase activity, NAD-dependent"/>
    <property type="evidence" value="ECO:0007669"/>
    <property type="project" value="TreeGrafter"/>
</dbReference>
<accession>A0A8J5K6E0</accession>
<proteinExistence type="predicted"/>
<comment type="caution">
    <text evidence="3">The sequence shown here is derived from an EMBL/GenBank/DDBJ whole genome shotgun (WGS) entry which is preliminary data.</text>
</comment>
<gene>
    <name evidence="3" type="primary">Sirt4-L</name>
    <name evidence="3" type="ORF">Hamer_G012952</name>
</gene>
<feature type="domain" description="Deacetylase sirtuin-type" evidence="2">
    <location>
        <begin position="59"/>
        <end position="335"/>
    </location>
</feature>
<evidence type="ECO:0000313" key="4">
    <source>
        <dbReference type="Proteomes" id="UP000747542"/>
    </source>
</evidence>
<evidence type="ECO:0000259" key="2">
    <source>
        <dbReference type="PROSITE" id="PS50305"/>
    </source>
</evidence>
<dbReference type="InterPro" id="IPR026590">
    <property type="entry name" value="Ssirtuin_cat_dom"/>
</dbReference>
<dbReference type="Pfam" id="PF02146">
    <property type="entry name" value="SIR2"/>
    <property type="match status" value="1"/>
</dbReference>
<evidence type="ECO:0000256" key="1">
    <source>
        <dbReference type="PROSITE-ProRule" id="PRU00236"/>
    </source>
</evidence>
<dbReference type="PANTHER" id="PTHR11085">
    <property type="entry name" value="NAD-DEPENDENT PROTEIN DEACYLASE SIRTUIN-5, MITOCHONDRIAL-RELATED"/>
    <property type="match status" value="1"/>
</dbReference>
<keyword evidence="4" id="KW-1185">Reference proteome</keyword>
<sequence length="335" mass="38271">MYSVHFYVYMKPSLPVLLQVPNSAQKTKMFRSRTFWVKFQGSGTVRWCCTQFAYVPKHRPCQDQALICMQEFMDSTRKLFVLTGAGISTESGIPDYRSEGVGLYATSTKRPVHLKIFKESSKARQSYWARNYVGWPRFSSFKPNVTHTTLVEWERKDKVHCVVTQNVDRLHHKAGSHHVHELHGTAFNVICMSCNQTLPRHSFQTKLRDSNQHMSARYLEIRPDGDVELTQDEVNSFQVPPCERCGGILKPDIVFFGDNVPRGRVEKVRQVLAACDGLLVLGSSLFVYSGYRFILQALESRIRVSAINIGPTRADKHLSFRVDARCGEVLPRLVV</sequence>
<dbReference type="GO" id="GO:0070403">
    <property type="term" value="F:NAD+ binding"/>
    <property type="evidence" value="ECO:0007669"/>
    <property type="project" value="InterPro"/>
</dbReference>